<dbReference type="EMBL" id="JACBKZ010000013">
    <property type="protein sequence ID" value="KAF5936227.1"/>
    <property type="molecule type" value="Genomic_DNA"/>
</dbReference>
<protein>
    <submittedName>
        <fullName evidence="1">Uncharacterized protein</fullName>
    </submittedName>
</protein>
<name>A0A7J7G6J3_CAMSI</name>
<feature type="non-terminal residue" evidence="1">
    <location>
        <position position="172"/>
    </location>
</feature>
<gene>
    <name evidence="1" type="ORF">HYC85_027356</name>
</gene>
<reference evidence="1 2" key="2">
    <citation type="submission" date="2020-07" db="EMBL/GenBank/DDBJ databases">
        <title>Genome assembly of wild tea tree DASZ reveals pedigree and selection history of tea varieties.</title>
        <authorList>
            <person name="Zhang W."/>
        </authorList>
    </citation>
    <scope>NUCLEOTIDE SEQUENCE [LARGE SCALE GENOMIC DNA]</scope>
    <source>
        <strain evidence="2">cv. G240</strain>
        <tissue evidence="1">Leaf</tissue>
    </source>
</reference>
<proteinExistence type="predicted"/>
<sequence>LESIGDIEIAIKGSTPTTNVQDYKETKGHAQVQMSCVEGLVGAMDSSDQIEAEIIQSHSSNGLGKSSSHNVISTPWSGLFKSEIAKKKVVRNLKRYSMGYDNDQLQIPLEISKIGFKQWEHALVGGGGKGMRGLLYYYDETCHPYIWIHDTMGNFSRMVKQHTAGNGDFSDI</sequence>
<dbReference type="AlphaFoldDB" id="A0A7J7G6J3"/>
<accession>A0A7J7G6J3</accession>
<evidence type="ECO:0000313" key="2">
    <source>
        <dbReference type="Proteomes" id="UP000593564"/>
    </source>
</evidence>
<comment type="caution">
    <text evidence="1">The sequence shown here is derived from an EMBL/GenBank/DDBJ whole genome shotgun (WGS) entry which is preliminary data.</text>
</comment>
<organism evidence="1 2">
    <name type="scientific">Camellia sinensis</name>
    <name type="common">Tea plant</name>
    <name type="synonym">Thea sinensis</name>
    <dbReference type="NCBI Taxonomy" id="4442"/>
    <lineage>
        <taxon>Eukaryota</taxon>
        <taxon>Viridiplantae</taxon>
        <taxon>Streptophyta</taxon>
        <taxon>Embryophyta</taxon>
        <taxon>Tracheophyta</taxon>
        <taxon>Spermatophyta</taxon>
        <taxon>Magnoliopsida</taxon>
        <taxon>eudicotyledons</taxon>
        <taxon>Gunneridae</taxon>
        <taxon>Pentapetalae</taxon>
        <taxon>asterids</taxon>
        <taxon>Ericales</taxon>
        <taxon>Theaceae</taxon>
        <taxon>Camellia</taxon>
    </lineage>
</organism>
<reference evidence="2" key="1">
    <citation type="journal article" date="2020" name="Nat. Commun.">
        <title>Genome assembly of wild tea tree DASZ reveals pedigree and selection history of tea varieties.</title>
        <authorList>
            <person name="Zhang W."/>
            <person name="Zhang Y."/>
            <person name="Qiu H."/>
            <person name="Guo Y."/>
            <person name="Wan H."/>
            <person name="Zhang X."/>
            <person name="Scossa F."/>
            <person name="Alseekh S."/>
            <person name="Zhang Q."/>
            <person name="Wang P."/>
            <person name="Xu L."/>
            <person name="Schmidt M.H."/>
            <person name="Jia X."/>
            <person name="Li D."/>
            <person name="Zhu A."/>
            <person name="Guo F."/>
            <person name="Chen W."/>
            <person name="Ni D."/>
            <person name="Usadel B."/>
            <person name="Fernie A.R."/>
            <person name="Wen W."/>
        </authorList>
    </citation>
    <scope>NUCLEOTIDE SEQUENCE [LARGE SCALE GENOMIC DNA]</scope>
    <source>
        <strain evidence="2">cv. G240</strain>
    </source>
</reference>
<keyword evidence="2" id="KW-1185">Reference proteome</keyword>
<evidence type="ECO:0000313" key="1">
    <source>
        <dbReference type="EMBL" id="KAF5936227.1"/>
    </source>
</evidence>
<dbReference type="Proteomes" id="UP000593564">
    <property type="component" value="Unassembled WGS sequence"/>
</dbReference>